<dbReference type="Pfam" id="PF00005">
    <property type="entry name" value="ABC_tran"/>
    <property type="match status" value="2"/>
</dbReference>
<comment type="subcellular location">
    <subcellularLocation>
        <location evidence="1">Membrane</location>
        <topology evidence="1">Multi-pass membrane protein</topology>
    </subcellularLocation>
</comment>
<keyword evidence="8 12" id="KW-1133">Transmembrane helix</keyword>
<evidence type="ECO:0000256" key="1">
    <source>
        <dbReference type="ARBA" id="ARBA00004141"/>
    </source>
</evidence>
<feature type="domain" description="ABC transmembrane type-1" evidence="14">
    <location>
        <begin position="982"/>
        <end position="1279"/>
    </location>
</feature>
<feature type="transmembrane region" description="Helical" evidence="12">
    <location>
        <begin position="171"/>
        <end position="194"/>
    </location>
</feature>
<feature type="compositionally biased region" description="Polar residues" evidence="11">
    <location>
        <begin position="1460"/>
        <end position="1469"/>
    </location>
</feature>
<evidence type="ECO:0000256" key="5">
    <source>
        <dbReference type="ARBA" id="ARBA00022737"/>
    </source>
</evidence>
<keyword evidence="4 12" id="KW-0812">Transmembrane</keyword>
<dbReference type="InterPro" id="IPR027417">
    <property type="entry name" value="P-loop_NTPase"/>
</dbReference>
<evidence type="ECO:0000256" key="11">
    <source>
        <dbReference type="SAM" id="MobiDB-lite"/>
    </source>
</evidence>
<evidence type="ECO:0000256" key="4">
    <source>
        <dbReference type="ARBA" id="ARBA00022692"/>
    </source>
</evidence>
<evidence type="ECO:0000256" key="7">
    <source>
        <dbReference type="ARBA" id="ARBA00022840"/>
    </source>
</evidence>
<dbReference type="VEuPathDB" id="FungiDB:SI65_01369"/>
<evidence type="ECO:0000256" key="9">
    <source>
        <dbReference type="ARBA" id="ARBA00023136"/>
    </source>
</evidence>
<dbReference type="Gene3D" id="1.20.1560.10">
    <property type="entry name" value="ABC transporter type 1, transmembrane domain"/>
    <property type="match status" value="2"/>
</dbReference>
<feature type="transmembrane region" description="Helical" evidence="12">
    <location>
        <begin position="278"/>
        <end position="300"/>
    </location>
</feature>
<comment type="caution">
    <text evidence="15">The sequence shown here is derived from an EMBL/GenBank/DDBJ whole genome shotgun (WGS) entry which is preliminary data.</text>
</comment>
<feature type="transmembrane region" description="Helical" evidence="12">
    <location>
        <begin position="529"/>
        <end position="557"/>
    </location>
</feature>
<feature type="domain" description="ABC transmembrane type-1" evidence="14">
    <location>
        <begin position="407"/>
        <end position="592"/>
    </location>
</feature>
<dbReference type="SUPFAM" id="SSF52540">
    <property type="entry name" value="P-loop containing nucleoside triphosphate hydrolases"/>
    <property type="match status" value="2"/>
</dbReference>
<keyword evidence="9 12" id="KW-0472">Membrane</keyword>
<feature type="domain" description="ABC transporter" evidence="13">
    <location>
        <begin position="1313"/>
        <end position="1587"/>
    </location>
</feature>
<evidence type="ECO:0000256" key="12">
    <source>
        <dbReference type="SAM" id="Phobius"/>
    </source>
</evidence>
<evidence type="ECO:0000259" key="14">
    <source>
        <dbReference type="PROSITE" id="PS50929"/>
    </source>
</evidence>
<reference evidence="15 16" key="1">
    <citation type="journal article" date="2016" name="BMC Genomics">
        <title>Comparative genomic and transcriptomic analyses of the Fuzhuan brick tea-fermentation fungus Aspergillus cristatus.</title>
        <authorList>
            <person name="Ge Y."/>
            <person name="Wang Y."/>
            <person name="Liu Y."/>
            <person name="Tan Y."/>
            <person name="Ren X."/>
            <person name="Zhang X."/>
            <person name="Hyde K.D."/>
            <person name="Liu Y."/>
            <person name="Liu Z."/>
        </authorList>
    </citation>
    <scope>NUCLEOTIDE SEQUENCE [LARGE SCALE GENOMIC DNA]</scope>
    <source>
        <strain evidence="15 16">GZAAS20.1005</strain>
    </source>
</reference>
<sequence>MASNSEILSLLTGYIGFSLVLISSTAAARSVVRRLDGTSTRGQHDGIRLASPYYADEDGDATDDSVREFSDKWQRMVIGLLSVAGFEVALGLAITTAVHVGIESYGVQSWLQVGVWACLVLQTVALFTEPLRKERFVQSQLAFCASILAIMIPCLQVSIEVLLERQSINQPSIGLVVTQVMIAFLRGTCCLLVPRRPDVYHEGKVVDQQYSVSILHRMTFSWINGLLRHAVQNKSLELADLPALPLSVRPETLHTRFERVRTGHTLWTSLVIAHWRSFLLQLTLALMSCALSFGPQVALYRILKCLEDRGLGTQGSSESWIWVSALGFFMLLSSSVDSWLYWTVYSKLGVPVYEELAALVFAKSMRKKDVKDAKTTHKPDESAMDPSTAALLDTEEEDEQAQEGLQSIINYAAVDAKRVADFACYSYLIPHAILRLTIACGFLLSLLGWRSLSTGLLVAAVIIPVNSYLATRYAKSQDDLMKLRDLKLAVVSEVLQGIRQIKFSAIEGEWEKKIAERRHAELQSLWTSFLYSTGLISTWILGPLMLSAVSLTVYALLYGELTASVAFTAMSIFGSLELSMASLPGLMSKALEAKISSDRIDKYMTSPEKPVNTTPANYIAFEAASVAWPADEDHSDWDTDEGFVLRNLNLTFPPKGLSVISGKTGSGKSLLLASILGECDILQGKVKVPVSPQLNVRYDRRISSAEWIIDNAIAYVAQIPWIENGTIRDNILFGLPYHPTRYRKVLYACALDKDLDMFPDKEMTDIGANGVNLSGGQRWRVSFARALYSRAGILIMDDIFSALDAHTGRHVYNHALTGEIGQRRTRILVTHHATLCLPHTDYSVFLENGHVKHAGTVEELRRNNSLSDLILLEESARPEDQRHIEVRRESDIEPMAVPNKVRSSTRNRTSTTARRSSVASRRSSIASRQSRRSSIWSRNTNIGETDARQFVQDETNGTGSVSLSVYAAYCNKGGSAYLWGTIFGAYILYACLIVGRSWWVKLWTSSSNNQENSSHHPSSIDIIMDRLASVKADADLFLYLGVYVGISVTACVLGTVRYYTLMKAGIAASKNLFNDLTYAVLRAPLRWLDTVPLGRILNRFTSDIYAVDVRLGYDIGLFVHNVLEITGIFLAGMAVSPFVIIFATVILAICLKLSLMYLAGAREVKRLESTAKSPIFEQFGSSLAGLITLRAFNKTDTYIGIMYEKISVHARTAWYLWLFNMWLDYRMSVVGAIFSTMTAALVVYFPSIPAALAGFTLSFALQYNSAIVMVLRQYANVELDMNATERVLEYSNIEIEDQTGMEAPASWPTEGKVEVEDLVVGYAPDLPPVLNSLSFTMEKNQRLGVVGRSGAGKSSLTLALFRFLEARWGRISIDGLDISKLKLHDLRSRLAIIPQDPVLFSGTVRSNLDPFNEHSDPELYDALERVNLISFSDSETLASESSTQPRITRTTSPKSTTDTLASSHTSRTKDNSLFTSLSDTISEGGFNLSQGQRQLLCLARAIVSRPKVMILDEATSAVDMETDALIQRSIRSEFGRNASTLLVIAHRLSTVADFDRILVMDAGREVEFGCPRELMGIEGGVFRGLVESSGEKSVVEEIILGKSPDY</sequence>
<dbReference type="FunFam" id="3.40.50.300:FF:000825">
    <property type="entry name" value="ABC bile acid transporter"/>
    <property type="match status" value="1"/>
</dbReference>
<dbReference type="GO" id="GO:0140359">
    <property type="term" value="F:ABC-type transporter activity"/>
    <property type="evidence" value="ECO:0007669"/>
    <property type="project" value="InterPro"/>
</dbReference>
<dbReference type="Gene3D" id="3.40.50.300">
    <property type="entry name" value="P-loop containing nucleotide triphosphate hydrolases"/>
    <property type="match status" value="2"/>
</dbReference>
<accession>A0A1E3BS41</accession>
<dbReference type="EMBL" id="JXNT01000001">
    <property type="protein sequence ID" value="ODM23780.1"/>
    <property type="molecule type" value="Genomic_DNA"/>
</dbReference>
<keyword evidence="7" id="KW-0067">ATP-binding</keyword>
<dbReference type="PANTHER" id="PTHR24223">
    <property type="entry name" value="ATP-BINDING CASSETTE SUB-FAMILY C"/>
    <property type="match status" value="1"/>
</dbReference>
<dbReference type="GO" id="GO:0016020">
    <property type="term" value="C:membrane"/>
    <property type="evidence" value="ECO:0007669"/>
    <property type="project" value="UniProtKB-SubCell"/>
</dbReference>
<keyword evidence="5" id="KW-0677">Repeat</keyword>
<keyword evidence="3" id="KW-0813">Transport</keyword>
<gene>
    <name evidence="15" type="ORF">SI65_01369</name>
</gene>
<feature type="transmembrane region" description="Helical" evidence="12">
    <location>
        <begin position="427"/>
        <end position="449"/>
    </location>
</feature>
<dbReference type="InterPro" id="IPR003439">
    <property type="entry name" value="ABC_transporter-like_ATP-bd"/>
</dbReference>
<feature type="domain" description="ABC transporter" evidence="13">
    <location>
        <begin position="621"/>
        <end position="873"/>
    </location>
</feature>
<evidence type="ECO:0000256" key="2">
    <source>
        <dbReference type="ARBA" id="ARBA00009726"/>
    </source>
</evidence>
<dbReference type="CDD" id="cd03250">
    <property type="entry name" value="ABCC_MRP_domain1"/>
    <property type="match status" value="1"/>
</dbReference>
<dbReference type="InterPro" id="IPR003593">
    <property type="entry name" value="AAA+_ATPase"/>
</dbReference>
<feature type="compositionally biased region" description="Low complexity" evidence="11">
    <location>
        <begin position="1445"/>
        <end position="1459"/>
    </location>
</feature>
<feature type="compositionally biased region" description="Low complexity" evidence="11">
    <location>
        <begin position="902"/>
        <end position="938"/>
    </location>
</feature>
<evidence type="ECO:0000256" key="8">
    <source>
        <dbReference type="ARBA" id="ARBA00022989"/>
    </source>
</evidence>
<feature type="transmembrane region" description="Helical" evidence="12">
    <location>
        <begin position="1036"/>
        <end position="1060"/>
    </location>
</feature>
<feature type="transmembrane region" description="Helical" evidence="12">
    <location>
        <begin position="563"/>
        <end position="586"/>
    </location>
</feature>
<feature type="region of interest" description="Disordered" evidence="11">
    <location>
        <begin position="1437"/>
        <end position="1469"/>
    </location>
</feature>
<feature type="transmembrane region" description="Helical" evidence="12">
    <location>
        <begin position="1225"/>
        <end position="1245"/>
    </location>
</feature>
<dbReference type="PANTHER" id="PTHR24223:SF456">
    <property type="entry name" value="MULTIDRUG RESISTANCE-ASSOCIATED PROTEIN LETHAL(2)03659"/>
    <property type="match status" value="1"/>
</dbReference>
<evidence type="ECO:0000256" key="3">
    <source>
        <dbReference type="ARBA" id="ARBA00022448"/>
    </source>
</evidence>
<feature type="region of interest" description="Disordered" evidence="11">
    <location>
        <begin position="891"/>
        <end position="938"/>
    </location>
</feature>
<dbReference type="Proteomes" id="UP000094569">
    <property type="component" value="Unassembled WGS sequence"/>
</dbReference>
<dbReference type="PROSITE" id="PS50893">
    <property type="entry name" value="ABC_TRANSPORTER_2"/>
    <property type="match status" value="2"/>
</dbReference>
<dbReference type="CDD" id="cd18604">
    <property type="entry name" value="ABC_6TM_VMR1_D2_like"/>
    <property type="match status" value="1"/>
</dbReference>
<comment type="similarity">
    <text evidence="2">Belongs to the ABC transporter superfamily. ABCC family. Conjugate transporter (TC 3.A.1.208) subfamily.</text>
</comment>
<feature type="transmembrane region" description="Helical" evidence="12">
    <location>
        <begin position="140"/>
        <end position="159"/>
    </location>
</feature>
<dbReference type="InterPro" id="IPR050173">
    <property type="entry name" value="ABC_transporter_C-like"/>
</dbReference>
<dbReference type="InterPro" id="IPR017871">
    <property type="entry name" value="ABC_transporter-like_CS"/>
</dbReference>
<dbReference type="FunFam" id="1.20.1560.10:FF:000013">
    <property type="entry name" value="ABC transporter C family member 2"/>
    <property type="match status" value="1"/>
</dbReference>
<dbReference type="CDD" id="cd18596">
    <property type="entry name" value="ABC_6TM_VMR1_D1_like"/>
    <property type="match status" value="1"/>
</dbReference>
<dbReference type="SMART" id="SM00382">
    <property type="entry name" value="AAA"/>
    <property type="match status" value="2"/>
</dbReference>
<keyword evidence="6" id="KW-0547">Nucleotide-binding</keyword>
<dbReference type="InterPro" id="IPR036640">
    <property type="entry name" value="ABC1_TM_sf"/>
</dbReference>
<feature type="transmembrane region" description="Helical" evidence="12">
    <location>
        <begin position="1138"/>
        <end position="1159"/>
    </location>
</feature>
<evidence type="ECO:0008006" key="17">
    <source>
        <dbReference type="Google" id="ProtNLM"/>
    </source>
</evidence>
<dbReference type="STRING" id="573508.A0A1E3BS41"/>
<evidence type="ECO:0000256" key="10">
    <source>
        <dbReference type="ARBA" id="ARBA00023180"/>
    </source>
</evidence>
<feature type="transmembrane region" description="Helical" evidence="12">
    <location>
        <begin position="320"/>
        <end position="342"/>
    </location>
</feature>
<dbReference type="PROSITE" id="PS00211">
    <property type="entry name" value="ABC_TRANSPORTER_1"/>
    <property type="match status" value="1"/>
</dbReference>
<dbReference type="InterPro" id="IPR011527">
    <property type="entry name" value="ABC1_TM_dom"/>
</dbReference>
<dbReference type="PROSITE" id="PS50929">
    <property type="entry name" value="ABC_TM1F"/>
    <property type="match status" value="2"/>
</dbReference>
<dbReference type="GO" id="GO:0016887">
    <property type="term" value="F:ATP hydrolysis activity"/>
    <property type="evidence" value="ECO:0007669"/>
    <property type="project" value="InterPro"/>
</dbReference>
<dbReference type="GO" id="GO:0005524">
    <property type="term" value="F:ATP binding"/>
    <property type="evidence" value="ECO:0007669"/>
    <property type="project" value="UniProtKB-KW"/>
</dbReference>
<dbReference type="SUPFAM" id="SSF90123">
    <property type="entry name" value="ABC transporter transmembrane region"/>
    <property type="match status" value="2"/>
</dbReference>
<dbReference type="Pfam" id="PF00664">
    <property type="entry name" value="ABC_membrane"/>
    <property type="match status" value="2"/>
</dbReference>
<dbReference type="CDD" id="cd03244">
    <property type="entry name" value="ABCC_MRP_domain2"/>
    <property type="match status" value="1"/>
</dbReference>
<name>A0A1E3BS41_ASPCR</name>
<protein>
    <recommendedName>
        <fullName evidence="17">P-loop containing nucleoside triphosphate hydrolase protein</fullName>
    </recommendedName>
</protein>
<proteinExistence type="inferred from homology"/>
<feature type="transmembrane region" description="Helical" evidence="12">
    <location>
        <begin position="77"/>
        <end position="98"/>
    </location>
</feature>
<dbReference type="GO" id="GO:0005737">
    <property type="term" value="C:cytoplasm"/>
    <property type="evidence" value="ECO:0007669"/>
    <property type="project" value="UniProtKB-ARBA"/>
</dbReference>
<feature type="transmembrane region" description="Helical" evidence="12">
    <location>
        <begin position="976"/>
        <end position="999"/>
    </location>
</feature>
<feature type="transmembrane region" description="Helical" evidence="12">
    <location>
        <begin position="110"/>
        <end position="128"/>
    </location>
</feature>
<keyword evidence="16" id="KW-1185">Reference proteome</keyword>
<keyword evidence="10" id="KW-0325">Glycoprotein</keyword>
<dbReference type="OrthoDB" id="6500128at2759"/>
<evidence type="ECO:0000313" key="16">
    <source>
        <dbReference type="Proteomes" id="UP000094569"/>
    </source>
</evidence>
<organism evidence="15 16">
    <name type="scientific">Aspergillus cristatus</name>
    <name type="common">Chinese Fuzhuan brick tea-fermentation fungus</name>
    <name type="synonym">Eurotium cristatum</name>
    <dbReference type="NCBI Taxonomy" id="573508"/>
    <lineage>
        <taxon>Eukaryota</taxon>
        <taxon>Fungi</taxon>
        <taxon>Dikarya</taxon>
        <taxon>Ascomycota</taxon>
        <taxon>Pezizomycotina</taxon>
        <taxon>Eurotiomycetes</taxon>
        <taxon>Eurotiomycetidae</taxon>
        <taxon>Eurotiales</taxon>
        <taxon>Aspergillaceae</taxon>
        <taxon>Aspergillus</taxon>
        <taxon>Aspergillus subgen. Aspergillus</taxon>
    </lineage>
</organism>
<evidence type="ECO:0000256" key="6">
    <source>
        <dbReference type="ARBA" id="ARBA00022741"/>
    </source>
</evidence>
<feature type="transmembrane region" description="Helical" evidence="12">
    <location>
        <begin position="12"/>
        <end position="32"/>
    </location>
</feature>
<evidence type="ECO:0000313" key="15">
    <source>
        <dbReference type="EMBL" id="ODM23780.1"/>
    </source>
</evidence>
<evidence type="ECO:0000259" key="13">
    <source>
        <dbReference type="PROSITE" id="PS50893"/>
    </source>
</evidence>